<dbReference type="RefSeq" id="WP_077140544.1">
    <property type="nucleotide sequence ID" value="NZ_CBCSGK010000001.1"/>
</dbReference>
<dbReference type="Proteomes" id="UP000277108">
    <property type="component" value="Unassembled WGS sequence"/>
</dbReference>
<dbReference type="InterPro" id="IPR009928">
    <property type="entry name" value="DnaI_N"/>
</dbReference>
<keyword evidence="4" id="KW-1185">Reference proteome</keyword>
<evidence type="ECO:0000313" key="4">
    <source>
        <dbReference type="Proteomes" id="UP000277108"/>
    </source>
</evidence>
<evidence type="ECO:0000259" key="2">
    <source>
        <dbReference type="Pfam" id="PF07319"/>
    </source>
</evidence>
<dbReference type="Pfam" id="PF01695">
    <property type="entry name" value="IstB_IS21"/>
    <property type="match status" value="1"/>
</dbReference>
<dbReference type="InterPro" id="IPR002611">
    <property type="entry name" value="IstB_ATP-bd"/>
</dbReference>
<gene>
    <name evidence="3" type="ORF">EDD62_0366</name>
</gene>
<sequence length="308" mass="34959">MRSINDITGKIPNLQAQVQKVKEETFNHPEVIQLIKDNPSIPNELWEQNIPVLQEYIHQSKQCERCNCLDECINYTKGMAPVLHLEEHDITISYKPCDSQLAAREQQKLSSLIQSHHISKDILSANFDSLQFNSKKKAAIAAKAVQIAMGLEHGETPKGLYIHGPFGRGKSYILGATANELKSKHIPSVLVYWPEFIRELKASIKKGTTEDKVQAMKNARVLMIDDLGAEDLSEWTRDEILGAILHYRMINEMPTFISSNLTIDELRQYLSTVKSKVDTLKADRIIERILTLMEPVEIDGDNLRNKSL</sequence>
<feature type="domain" description="IstB-like ATP-binding" evidence="1">
    <location>
        <begin position="99"/>
        <end position="306"/>
    </location>
</feature>
<dbReference type="SUPFAM" id="SSF52540">
    <property type="entry name" value="P-loop containing nucleoside triphosphate hydrolases"/>
    <property type="match status" value="1"/>
</dbReference>
<dbReference type="Gene3D" id="3.40.50.300">
    <property type="entry name" value="P-loop containing nucleotide triphosphate hydrolases"/>
    <property type="match status" value="1"/>
</dbReference>
<feature type="domain" description="Primosomal DnaI N-terminal" evidence="2">
    <location>
        <begin position="1"/>
        <end position="94"/>
    </location>
</feature>
<accession>A0A1Q1G278</accession>
<dbReference type="NCBIfam" id="NF006505">
    <property type="entry name" value="PRK08939.1"/>
    <property type="match status" value="1"/>
</dbReference>
<dbReference type="AlphaFoldDB" id="A0A1Q1G278"/>
<name>A0A1Q1G278_9BACL</name>
<dbReference type="GO" id="GO:0004386">
    <property type="term" value="F:helicase activity"/>
    <property type="evidence" value="ECO:0007669"/>
    <property type="project" value="UniProtKB-KW"/>
</dbReference>
<keyword evidence="3" id="KW-0067">ATP-binding</keyword>
<evidence type="ECO:0000259" key="1">
    <source>
        <dbReference type="Pfam" id="PF01695"/>
    </source>
</evidence>
<dbReference type="GO" id="GO:0005524">
    <property type="term" value="F:ATP binding"/>
    <property type="evidence" value="ECO:0007669"/>
    <property type="project" value="InterPro"/>
</dbReference>
<dbReference type="GO" id="GO:0006260">
    <property type="term" value="P:DNA replication"/>
    <property type="evidence" value="ECO:0007669"/>
    <property type="project" value="TreeGrafter"/>
</dbReference>
<proteinExistence type="predicted"/>
<dbReference type="EMBL" id="RKRK01000002">
    <property type="protein sequence ID" value="RPF57735.1"/>
    <property type="molecule type" value="Genomic_DNA"/>
</dbReference>
<keyword evidence="3" id="KW-0347">Helicase</keyword>
<dbReference type="PANTHER" id="PTHR30050:SF8">
    <property type="entry name" value="PRIMOSOMAL PROTEIN DNAI"/>
    <property type="match status" value="1"/>
</dbReference>
<accession>A0A3N5CF07</accession>
<keyword evidence="3" id="KW-0547">Nucleotide-binding</keyword>
<organism evidence="3 4">
    <name type="scientific">Abyssicoccus albus</name>
    <dbReference type="NCBI Taxonomy" id="1817405"/>
    <lineage>
        <taxon>Bacteria</taxon>
        <taxon>Bacillati</taxon>
        <taxon>Bacillota</taxon>
        <taxon>Bacilli</taxon>
        <taxon>Bacillales</taxon>
        <taxon>Abyssicoccaceae</taxon>
    </lineage>
</organism>
<evidence type="ECO:0000313" key="3">
    <source>
        <dbReference type="EMBL" id="RPF57735.1"/>
    </source>
</evidence>
<comment type="caution">
    <text evidence="3">The sequence shown here is derived from an EMBL/GenBank/DDBJ whole genome shotgun (WGS) entry which is preliminary data.</text>
</comment>
<dbReference type="PANTHER" id="PTHR30050">
    <property type="entry name" value="CHROMOSOMAL REPLICATION INITIATOR PROTEIN DNAA"/>
    <property type="match status" value="1"/>
</dbReference>
<dbReference type="InterPro" id="IPR027417">
    <property type="entry name" value="P-loop_NTPase"/>
</dbReference>
<protein>
    <submittedName>
        <fullName evidence="3">Replicative DNA helicase loader DnaI</fullName>
    </submittedName>
</protein>
<keyword evidence="3" id="KW-0378">Hydrolase</keyword>
<dbReference type="STRING" id="1849491.BVH56_05805"/>
<reference evidence="3 4" key="1">
    <citation type="submission" date="2018-11" db="EMBL/GenBank/DDBJ databases">
        <title>Genomic Encyclopedia of Type Strains, Phase IV (KMG-IV): sequencing the most valuable type-strain genomes for metagenomic binning, comparative biology and taxonomic classification.</title>
        <authorList>
            <person name="Goeker M."/>
        </authorList>
    </citation>
    <scope>NUCLEOTIDE SEQUENCE [LARGE SCALE GENOMIC DNA]</scope>
    <source>
        <strain evidence="3 4">DSM 29158</strain>
    </source>
</reference>
<dbReference type="OrthoDB" id="61127at2"/>
<dbReference type="Pfam" id="PF07319">
    <property type="entry name" value="DnaI_N"/>
    <property type="match status" value="1"/>
</dbReference>